<evidence type="ECO:0000256" key="6">
    <source>
        <dbReference type="ARBA" id="ARBA00023157"/>
    </source>
</evidence>
<dbReference type="GO" id="GO:0005576">
    <property type="term" value="C:extracellular region"/>
    <property type="evidence" value="ECO:0007669"/>
    <property type="project" value="UniProtKB-SubCell"/>
</dbReference>
<evidence type="ECO:0000256" key="1">
    <source>
        <dbReference type="ARBA" id="ARBA00004613"/>
    </source>
</evidence>
<dbReference type="AlphaFoldDB" id="A0AA86W5A5"/>
<comment type="subcellular location">
    <subcellularLocation>
        <location evidence="1 7">Secreted</location>
    </subcellularLocation>
</comment>
<keyword evidence="4 7" id="KW-0964">Secreted</keyword>
<evidence type="ECO:0000256" key="5">
    <source>
        <dbReference type="ARBA" id="ARBA00022729"/>
    </source>
</evidence>
<evidence type="ECO:0000313" key="8">
    <source>
        <dbReference type="EMBL" id="CAJ1978583.1"/>
    </source>
</evidence>
<dbReference type="InterPro" id="IPR039455">
    <property type="entry name" value="EPFL"/>
</dbReference>
<dbReference type="Gramene" id="rna-AYBTSS11_LOCUS30778">
    <property type="protein sequence ID" value="CAJ1978583.1"/>
    <property type="gene ID" value="gene-AYBTSS11_LOCUS30778"/>
</dbReference>
<dbReference type="Pfam" id="PF17181">
    <property type="entry name" value="EPF"/>
    <property type="match status" value="1"/>
</dbReference>
<evidence type="ECO:0000256" key="7">
    <source>
        <dbReference type="RuleBase" id="RU367102"/>
    </source>
</evidence>
<evidence type="ECO:0000256" key="4">
    <source>
        <dbReference type="ARBA" id="ARBA00022525"/>
    </source>
</evidence>
<accession>A0AA86W5A5</accession>
<dbReference type="EMBL" id="OY731408">
    <property type="protein sequence ID" value="CAJ1978583.1"/>
    <property type="molecule type" value="Genomic_DNA"/>
</dbReference>
<keyword evidence="5" id="KW-0732">Signal</keyword>
<proteinExistence type="inferred from homology"/>
<comment type="function">
    <text evidence="7">Controls stomatal patterning.</text>
</comment>
<name>A0AA86W5A5_9FABA</name>
<dbReference type="GO" id="GO:0010052">
    <property type="term" value="P:guard cell differentiation"/>
    <property type="evidence" value="ECO:0007669"/>
    <property type="project" value="UniProtKB-UniRule"/>
</dbReference>
<protein>
    <recommendedName>
        <fullName evidence="7">Epidermal patterning factor-like protein</fullName>
    </recommendedName>
</protein>
<keyword evidence="3 7" id="KW-0217">Developmental protein</keyword>
<comment type="similarity">
    <text evidence="2 7">Belongs to the plant cysteine rich small secretory peptide family. Epidermal patterning factor subfamily.</text>
</comment>
<evidence type="ECO:0000256" key="3">
    <source>
        <dbReference type="ARBA" id="ARBA00022473"/>
    </source>
</evidence>
<reference evidence="8" key="1">
    <citation type="submission" date="2023-10" db="EMBL/GenBank/DDBJ databases">
        <authorList>
            <person name="Domelevo Entfellner J.-B."/>
        </authorList>
    </citation>
    <scope>NUCLEOTIDE SEQUENCE</scope>
</reference>
<evidence type="ECO:0000313" key="9">
    <source>
        <dbReference type="Proteomes" id="UP001189624"/>
    </source>
</evidence>
<dbReference type="PANTHER" id="PTHR33109:SF41">
    <property type="entry name" value="PROTEIN EPIDERMAL PATTERNING FACTOR 1"/>
    <property type="match status" value="1"/>
</dbReference>
<gene>
    <name evidence="8" type="ORF">AYBTSS11_LOCUS30778</name>
</gene>
<organism evidence="8 9">
    <name type="scientific">Sphenostylis stenocarpa</name>
    <dbReference type="NCBI Taxonomy" id="92480"/>
    <lineage>
        <taxon>Eukaryota</taxon>
        <taxon>Viridiplantae</taxon>
        <taxon>Streptophyta</taxon>
        <taxon>Embryophyta</taxon>
        <taxon>Tracheophyta</taxon>
        <taxon>Spermatophyta</taxon>
        <taxon>Magnoliopsida</taxon>
        <taxon>eudicotyledons</taxon>
        <taxon>Gunneridae</taxon>
        <taxon>Pentapetalae</taxon>
        <taxon>rosids</taxon>
        <taxon>fabids</taxon>
        <taxon>Fabales</taxon>
        <taxon>Fabaceae</taxon>
        <taxon>Papilionoideae</taxon>
        <taxon>50 kb inversion clade</taxon>
        <taxon>NPAAA clade</taxon>
        <taxon>indigoferoid/millettioid clade</taxon>
        <taxon>Phaseoleae</taxon>
        <taxon>Sphenostylis</taxon>
    </lineage>
</organism>
<dbReference type="PANTHER" id="PTHR33109">
    <property type="entry name" value="EPIDERMAL PATTERNING FACTOR-LIKE PROTEIN 4"/>
    <property type="match status" value="1"/>
</dbReference>
<keyword evidence="6" id="KW-1015">Disulfide bond</keyword>
<dbReference type="Proteomes" id="UP001189624">
    <property type="component" value="Chromosome 11"/>
</dbReference>
<sequence>MQHNIEVQEDSVQNKNPCEQFEAMKLDQPLSCDLYHNTLVLVPSLKDHHLHCILLHLDPITAMSVSPRVATFLFACIFAAQIAIGIANDDDHDNDVDLKHSSKIGDAGRKRGRTVEIAGSRFPDCMHACGSCSPCRLVTVSFACASLTDQCESCPISYRCMCNTKSYPIP</sequence>
<evidence type="ECO:0000256" key="2">
    <source>
        <dbReference type="ARBA" id="ARBA00008127"/>
    </source>
</evidence>
<keyword evidence="9" id="KW-1185">Reference proteome</keyword>